<dbReference type="EMBL" id="JBHSDU010000015">
    <property type="protein sequence ID" value="MFC4314520.1"/>
    <property type="molecule type" value="Genomic_DNA"/>
</dbReference>
<protein>
    <submittedName>
        <fullName evidence="1">DUF4824 family protein</fullName>
    </submittedName>
</protein>
<name>A0ABV8T5Y2_9GAMM</name>
<dbReference type="InterPro" id="IPR032249">
    <property type="entry name" value="DUF4824"/>
</dbReference>
<accession>A0ABV8T5Y2</accession>
<dbReference type="Pfam" id="PF16106">
    <property type="entry name" value="DUF4824"/>
    <property type="match status" value="1"/>
</dbReference>
<proteinExistence type="predicted"/>
<evidence type="ECO:0000313" key="2">
    <source>
        <dbReference type="Proteomes" id="UP001595904"/>
    </source>
</evidence>
<organism evidence="1 2">
    <name type="scientific">Steroidobacter flavus</name>
    <dbReference type="NCBI Taxonomy" id="1842136"/>
    <lineage>
        <taxon>Bacteria</taxon>
        <taxon>Pseudomonadati</taxon>
        <taxon>Pseudomonadota</taxon>
        <taxon>Gammaproteobacteria</taxon>
        <taxon>Steroidobacterales</taxon>
        <taxon>Steroidobacteraceae</taxon>
        <taxon>Steroidobacter</taxon>
    </lineage>
</organism>
<evidence type="ECO:0000313" key="1">
    <source>
        <dbReference type="EMBL" id="MFC4314520.1"/>
    </source>
</evidence>
<keyword evidence="2" id="KW-1185">Reference proteome</keyword>
<sequence length="283" mass="32262">MLSPVRALLVGVALIVVTNAVVLGGVAYNRRGEPESSLRLTERELQMRNWGWAENENSSIDLYLRWRVSETDTLDKDYYYGGAYRRNFELDAQKLRRFGFDVSGDLESEEVRRRLQFQPAKMAWVVLEQDGPAYQKVLARAIQGRDVAEVAAAANAHADSKDRLEYASNNLENEQRRESRLFVVQIAAEEAGLRALYPDRRMYAIVRGAIKLSVEGDAGRRHLSAYIDGIDVDAIRVPHTYREIVEPFAQPREHNGCCDPRYMATVNFGQRLEPWIAELALMK</sequence>
<reference evidence="2" key="1">
    <citation type="journal article" date="2019" name="Int. J. Syst. Evol. Microbiol.">
        <title>The Global Catalogue of Microorganisms (GCM) 10K type strain sequencing project: providing services to taxonomists for standard genome sequencing and annotation.</title>
        <authorList>
            <consortium name="The Broad Institute Genomics Platform"/>
            <consortium name="The Broad Institute Genome Sequencing Center for Infectious Disease"/>
            <person name="Wu L."/>
            <person name="Ma J."/>
        </authorList>
    </citation>
    <scope>NUCLEOTIDE SEQUENCE [LARGE SCALE GENOMIC DNA]</scope>
    <source>
        <strain evidence="2">CGMCC 1.10759</strain>
    </source>
</reference>
<gene>
    <name evidence="1" type="ORF">ACFPN2_35970</name>
</gene>
<dbReference type="Proteomes" id="UP001595904">
    <property type="component" value="Unassembled WGS sequence"/>
</dbReference>
<comment type="caution">
    <text evidence="1">The sequence shown here is derived from an EMBL/GenBank/DDBJ whole genome shotgun (WGS) entry which is preliminary data.</text>
</comment>